<dbReference type="PANTHER" id="PTHR42718:SF9">
    <property type="entry name" value="MAJOR FACILITATOR SUPERFAMILY MULTIDRUG TRANSPORTER MFSC"/>
    <property type="match status" value="1"/>
</dbReference>
<evidence type="ECO:0000256" key="1">
    <source>
        <dbReference type="ARBA" id="ARBA00004651"/>
    </source>
</evidence>
<protein>
    <submittedName>
        <fullName evidence="8">MFS transporter</fullName>
    </submittedName>
</protein>
<dbReference type="CDD" id="cd17321">
    <property type="entry name" value="MFS_MMR_MDR_like"/>
    <property type="match status" value="1"/>
</dbReference>
<keyword evidence="2" id="KW-0813">Transport</keyword>
<keyword evidence="9" id="KW-1185">Reference proteome</keyword>
<dbReference type="InterPro" id="IPR011701">
    <property type="entry name" value="MFS"/>
</dbReference>
<evidence type="ECO:0000256" key="3">
    <source>
        <dbReference type="ARBA" id="ARBA00022692"/>
    </source>
</evidence>
<dbReference type="Proteomes" id="UP000295431">
    <property type="component" value="Unassembled WGS sequence"/>
</dbReference>
<evidence type="ECO:0000256" key="4">
    <source>
        <dbReference type="ARBA" id="ARBA00022989"/>
    </source>
</evidence>
<name>A0A4R4P844_9ACTN</name>
<feature type="transmembrane region" description="Helical" evidence="6">
    <location>
        <begin position="41"/>
        <end position="60"/>
    </location>
</feature>
<feature type="transmembrane region" description="Helical" evidence="6">
    <location>
        <begin position="340"/>
        <end position="360"/>
    </location>
</feature>
<dbReference type="GO" id="GO:0005886">
    <property type="term" value="C:plasma membrane"/>
    <property type="evidence" value="ECO:0007669"/>
    <property type="project" value="UniProtKB-SubCell"/>
</dbReference>
<feature type="transmembrane region" description="Helical" evidence="6">
    <location>
        <begin position="132"/>
        <end position="153"/>
    </location>
</feature>
<evidence type="ECO:0000256" key="5">
    <source>
        <dbReference type="ARBA" id="ARBA00023136"/>
    </source>
</evidence>
<proteinExistence type="predicted"/>
<gene>
    <name evidence="8" type="ORF">E1284_10615</name>
</gene>
<feature type="transmembrane region" description="Helical" evidence="6">
    <location>
        <begin position="100"/>
        <end position="120"/>
    </location>
</feature>
<dbReference type="Gene3D" id="1.20.1720.10">
    <property type="entry name" value="Multidrug resistance protein D"/>
    <property type="match status" value="1"/>
</dbReference>
<feature type="transmembrane region" description="Helical" evidence="6">
    <location>
        <begin position="312"/>
        <end position="333"/>
    </location>
</feature>
<sequence length="536" mass="54984">MGRWGPLLALATAQFVMVLDQSVMNVSISTLVDDFDTTVPAIQAVITLYCLVMAMFMLTGAKIGDIIGRRRAFVTGLVVYACGSALTAAAPTLAVLALGWSVLEGIGAALVLPALVALVADNFTGHERTAAYAAIGGVAGAGIAVGPILGGWATTELTWRVIFVGEVVLVVLVLLAARLLAESARGRPAPRLDVTGTALSACGVGTIVFGTLQSSTWGWVRPKDAPVEPFGLSPTLFVVALGGTLLWAFMAWQRHREHAAGDPLLHLDLLKSPPLRAGLIGLFAQNLILMGVFFVMPLYLQLVLGLDALETGVRMLPVSVMMFAASAAGARLSSRLSVRAIVRTGLVLTGAAVLALMAAVRPDLAGPAFALSMGVLGTGMGLMVSQLGNLVQSSVGMSGSRAEAGGLQYTGQQLGSSLGIALIGAIVLAGLTGAFVSKVEQDERIGAQVAEQVGVAAGTGVDFVDASQIQAAARKAGLDSATADALVDGYEEAQLLSLKVGLLATALLVLGSLAFTRDLPRTPAAPGGGSTGRRRR</sequence>
<feature type="transmembrane region" description="Helical" evidence="6">
    <location>
        <begin position="496"/>
        <end position="515"/>
    </location>
</feature>
<reference evidence="8 9" key="1">
    <citation type="submission" date="2019-03" db="EMBL/GenBank/DDBJ databases">
        <title>Draft genome sequences of novel Actinobacteria.</title>
        <authorList>
            <person name="Sahin N."/>
            <person name="Ay H."/>
            <person name="Saygin H."/>
        </authorList>
    </citation>
    <scope>NUCLEOTIDE SEQUENCE [LARGE SCALE GENOMIC DNA]</scope>
    <source>
        <strain evidence="8 9">DSM 45347</strain>
    </source>
</reference>
<dbReference type="InterPro" id="IPR020846">
    <property type="entry name" value="MFS_dom"/>
</dbReference>
<keyword evidence="4 6" id="KW-1133">Transmembrane helix</keyword>
<dbReference type="SUPFAM" id="SSF103473">
    <property type="entry name" value="MFS general substrate transporter"/>
    <property type="match status" value="1"/>
</dbReference>
<comment type="caution">
    <text evidence="8">The sequence shown here is derived from an EMBL/GenBank/DDBJ whole genome shotgun (WGS) entry which is preliminary data.</text>
</comment>
<evidence type="ECO:0000313" key="9">
    <source>
        <dbReference type="Proteomes" id="UP000295431"/>
    </source>
</evidence>
<feature type="transmembrane region" description="Helical" evidence="6">
    <location>
        <begin position="418"/>
        <end position="436"/>
    </location>
</feature>
<dbReference type="PRINTS" id="PR01036">
    <property type="entry name" value="TCRTETB"/>
</dbReference>
<dbReference type="AlphaFoldDB" id="A0A4R4P844"/>
<feature type="transmembrane region" description="Helical" evidence="6">
    <location>
        <begin position="192"/>
        <end position="212"/>
    </location>
</feature>
<feature type="transmembrane region" description="Helical" evidence="6">
    <location>
        <begin position="159"/>
        <end position="180"/>
    </location>
</feature>
<feature type="domain" description="Major facilitator superfamily (MFS) profile" evidence="7">
    <location>
        <begin position="6"/>
        <end position="523"/>
    </location>
</feature>
<evidence type="ECO:0000313" key="8">
    <source>
        <dbReference type="EMBL" id="TDC16997.1"/>
    </source>
</evidence>
<keyword evidence="5 6" id="KW-0472">Membrane</keyword>
<feature type="transmembrane region" description="Helical" evidence="6">
    <location>
        <begin position="279"/>
        <end position="300"/>
    </location>
</feature>
<dbReference type="EMBL" id="SMJW01000040">
    <property type="protein sequence ID" value="TDC16997.1"/>
    <property type="molecule type" value="Genomic_DNA"/>
</dbReference>
<dbReference type="InterPro" id="IPR036259">
    <property type="entry name" value="MFS_trans_sf"/>
</dbReference>
<dbReference type="Gene3D" id="1.20.1250.20">
    <property type="entry name" value="MFS general substrate transporter like domains"/>
    <property type="match status" value="1"/>
</dbReference>
<evidence type="ECO:0000259" key="7">
    <source>
        <dbReference type="PROSITE" id="PS50850"/>
    </source>
</evidence>
<dbReference type="Pfam" id="PF07690">
    <property type="entry name" value="MFS_1"/>
    <property type="match status" value="1"/>
</dbReference>
<accession>A0A4R4P844</accession>
<feature type="transmembrane region" description="Helical" evidence="6">
    <location>
        <begin position="366"/>
        <end position="391"/>
    </location>
</feature>
<feature type="transmembrane region" description="Helical" evidence="6">
    <location>
        <begin position="72"/>
        <end position="94"/>
    </location>
</feature>
<keyword evidence="3 6" id="KW-0812">Transmembrane</keyword>
<comment type="subcellular location">
    <subcellularLocation>
        <location evidence="1">Cell membrane</location>
        <topology evidence="1">Multi-pass membrane protein</topology>
    </subcellularLocation>
</comment>
<organism evidence="8 9">
    <name type="scientific">Actinomadura bangladeshensis</name>
    <dbReference type="NCBI Taxonomy" id="453573"/>
    <lineage>
        <taxon>Bacteria</taxon>
        <taxon>Bacillati</taxon>
        <taxon>Actinomycetota</taxon>
        <taxon>Actinomycetes</taxon>
        <taxon>Streptosporangiales</taxon>
        <taxon>Thermomonosporaceae</taxon>
        <taxon>Actinomadura</taxon>
    </lineage>
</organism>
<dbReference type="OrthoDB" id="5315310at2"/>
<dbReference type="RefSeq" id="WP_131938859.1">
    <property type="nucleotide sequence ID" value="NZ_BAAAMX010000025.1"/>
</dbReference>
<evidence type="ECO:0000256" key="2">
    <source>
        <dbReference type="ARBA" id="ARBA00022448"/>
    </source>
</evidence>
<feature type="transmembrane region" description="Helical" evidence="6">
    <location>
        <begin position="232"/>
        <end position="252"/>
    </location>
</feature>
<dbReference type="GO" id="GO:0022857">
    <property type="term" value="F:transmembrane transporter activity"/>
    <property type="evidence" value="ECO:0007669"/>
    <property type="project" value="InterPro"/>
</dbReference>
<dbReference type="PANTHER" id="PTHR42718">
    <property type="entry name" value="MAJOR FACILITATOR SUPERFAMILY MULTIDRUG TRANSPORTER MFSC"/>
    <property type="match status" value="1"/>
</dbReference>
<evidence type="ECO:0000256" key="6">
    <source>
        <dbReference type="SAM" id="Phobius"/>
    </source>
</evidence>
<dbReference type="PROSITE" id="PS50850">
    <property type="entry name" value="MFS"/>
    <property type="match status" value="1"/>
</dbReference>